<dbReference type="AlphaFoldDB" id="A0A0W7WFN7"/>
<dbReference type="EMBL" id="LPXO01000014">
    <property type="protein sequence ID" value="KUF09378.1"/>
    <property type="molecule type" value="Genomic_DNA"/>
</dbReference>
<keyword evidence="2" id="KW-1185">Reference proteome</keyword>
<evidence type="ECO:0008006" key="3">
    <source>
        <dbReference type="Google" id="ProtNLM"/>
    </source>
</evidence>
<protein>
    <recommendedName>
        <fullName evidence="3">Antifreeze protein</fullName>
    </recommendedName>
</protein>
<reference evidence="1 2" key="1">
    <citation type="submission" date="2015-12" db="EMBL/GenBank/DDBJ databases">
        <authorList>
            <person name="Shamseldin A."/>
            <person name="Moawad H."/>
            <person name="Abd El-Rahim W.M."/>
            <person name="Sadowsky M.J."/>
        </authorList>
    </citation>
    <scope>NUCLEOTIDE SEQUENCE [LARGE SCALE GENOMIC DNA]</scope>
    <source>
        <strain evidence="1 2">SJ5A-1</strain>
    </source>
</reference>
<accession>A0A0W7WFN7</accession>
<proteinExistence type="predicted"/>
<comment type="caution">
    <text evidence="1">The sequence shown here is derived from an EMBL/GenBank/DDBJ whole genome shotgun (WGS) entry which is preliminary data.</text>
</comment>
<dbReference type="RefSeq" id="WP_058863656.1">
    <property type="nucleotide sequence ID" value="NZ_LPXO01000014.1"/>
</dbReference>
<name>A0A0W7WFN7_9RHOB</name>
<evidence type="ECO:0000313" key="2">
    <source>
        <dbReference type="Proteomes" id="UP000054396"/>
    </source>
</evidence>
<dbReference type="Proteomes" id="UP000054396">
    <property type="component" value="Unassembled WGS sequence"/>
</dbReference>
<gene>
    <name evidence="1" type="ORF">AVJ23_18215</name>
</gene>
<sequence>MTPFLPDAARMMRTQAFMTALATEAGAVIWMRMLGLCGAWSVAPSESATMIAEKQAAFARAGEAGLRASYRGQSPDAVLMATLAPIRRTTRANHARLTQSGPKTLR</sequence>
<organism evidence="1 2">
    <name type="scientific">Pseudoponticoccus marisrubri</name>
    <dbReference type="NCBI Taxonomy" id="1685382"/>
    <lineage>
        <taxon>Bacteria</taxon>
        <taxon>Pseudomonadati</taxon>
        <taxon>Pseudomonadota</taxon>
        <taxon>Alphaproteobacteria</taxon>
        <taxon>Rhodobacterales</taxon>
        <taxon>Roseobacteraceae</taxon>
        <taxon>Pseudoponticoccus</taxon>
    </lineage>
</organism>
<dbReference type="OrthoDB" id="7869201at2"/>
<evidence type="ECO:0000313" key="1">
    <source>
        <dbReference type="EMBL" id="KUF09378.1"/>
    </source>
</evidence>
<dbReference type="STRING" id="1685382.AVJ23_18215"/>